<dbReference type="Pfam" id="PF02300">
    <property type="entry name" value="Fumarate_red_C"/>
    <property type="match status" value="1"/>
</dbReference>
<dbReference type="EMBL" id="CAAJGR010000130">
    <property type="protein sequence ID" value="VHO05552.1"/>
    <property type="molecule type" value="Genomic_DNA"/>
</dbReference>
<gene>
    <name evidence="5" type="primary">frdD</name>
    <name evidence="6" type="ORF">BAL341_2636</name>
</gene>
<dbReference type="GO" id="GO:0006106">
    <property type="term" value="P:fumarate metabolic process"/>
    <property type="evidence" value="ECO:0007669"/>
    <property type="project" value="InterPro"/>
</dbReference>
<feature type="transmembrane region" description="Helical" evidence="5">
    <location>
        <begin position="229"/>
        <end position="248"/>
    </location>
</feature>
<dbReference type="Gene3D" id="1.20.1300.10">
    <property type="entry name" value="Fumarate reductase/succinate dehydrogenase, transmembrane subunit"/>
    <property type="match status" value="2"/>
</dbReference>
<accession>A0A486XV52</accession>
<feature type="transmembrane region" description="Helical" evidence="5">
    <location>
        <begin position="73"/>
        <end position="94"/>
    </location>
</feature>
<dbReference type="InterPro" id="IPR003510">
    <property type="entry name" value="Fumarate_red_C"/>
</dbReference>
<dbReference type="AlphaFoldDB" id="A0A486XV52"/>
<keyword evidence="2 5" id="KW-0812">Transmembrane</keyword>
<evidence type="ECO:0000256" key="2">
    <source>
        <dbReference type="ARBA" id="ARBA00022692"/>
    </source>
</evidence>
<keyword evidence="3 5" id="KW-1133">Transmembrane helix</keyword>
<sequence length="251" mass="28377">MNTSDDARKPYHSEMTRWWWLKQRYYRCYMLREATVLPLVFFLGCLLYCLYSVQQGATQWLAFSQFMQQGWVIALNTLALLASLYHAKTFFALFPRVMPRTGSTDDCLAMVGLPRRYHSFTVVCRSAFMNTPKHSDEPIWWALFSAGGVCFAVLLPALMLVLGILWPLGLVNPQWLSYPGLNELFAMAYGIPALIAAGAIICLPLFHAAHRIHHGLHDLQFGFRQVSKLLCYGLALLLSLLALALVLATQA</sequence>
<proteinExistence type="inferred from homology"/>
<dbReference type="GO" id="GO:0005886">
    <property type="term" value="C:plasma membrane"/>
    <property type="evidence" value="ECO:0007669"/>
    <property type="project" value="UniProtKB-SubCell"/>
</dbReference>
<dbReference type="Pfam" id="PF02313">
    <property type="entry name" value="Fumarate_red_D"/>
    <property type="match status" value="1"/>
</dbReference>
<dbReference type="NCBIfam" id="NF003977">
    <property type="entry name" value="PRK05470.1-1"/>
    <property type="match status" value="1"/>
</dbReference>
<dbReference type="SUPFAM" id="SSF81343">
    <property type="entry name" value="Fumarate reductase respiratory complex transmembrane subunits"/>
    <property type="match status" value="2"/>
</dbReference>
<comment type="similarity">
    <text evidence="5">Belongs to the FrdD family.</text>
</comment>
<dbReference type="GO" id="GO:0000104">
    <property type="term" value="F:succinate dehydrogenase activity"/>
    <property type="evidence" value="ECO:0007669"/>
    <property type="project" value="UniProtKB-UniRule"/>
</dbReference>
<dbReference type="InterPro" id="IPR003418">
    <property type="entry name" value="Fumarate_red_D"/>
</dbReference>
<name>A0A486XV52_9GAMM</name>
<protein>
    <recommendedName>
        <fullName evidence="5">Fumarate reductase subunit D</fullName>
    </recommendedName>
    <alternativeName>
        <fullName evidence="5">Quinol-fumarate reductase subunit D</fullName>
        <shortName evidence="5">QFR subunit D</shortName>
    </alternativeName>
</protein>
<evidence type="ECO:0000256" key="3">
    <source>
        <dbReference type="ARBA" id="ARBA00022989"/>
    </source>
</evidence>
<evidence type="ECO:0000256" key="1">
    <source>
        <dbReference type="ARBA" id="ARBA00022475"/>
    </source>
</evidence>
<dbReference type="InterPro" id="IPR034804">
    <property type="entry name" value="SQR/QFR_C/D"/>
</dbReference>
<organism evidence="6">
    <name type="scientific">Rheinheimera sp. BAL341</name>
    <dbReference type="NCBI Taxonomy" id="1708203"/>
    <lineage>
        <taxon>Bacteria</taxon>
        <taxon>Pseudomonadati</taxon>
        <taxon>Pseudomonadota</taxon>
        <taxon>Gammaproteobacteria</taxon>
        <taxon>Chromatiales</taxon>
        <taxon>Chromatiaceae</taxon>
        <taxon>Rheinheimera</taxon>
    </lineage>
</organism>
<comment type="subunit">
    <text evidence="5">Part of an enzyme complex containing four subunits: a flavoprotein (FrdA), an iron-sulfur protein (FrdB), and two hydrophobic anchor proteins (FrdC and FrdD).</text>
</comment>
<feature type="transmembrane region" description="Helical" evidence="5">
    <location>
        <begin position="139"/>
        <end position="166"/>
    </location>
</feature>
<comment type="function">
    <text evidence="5">Anchors the catalytic components of the fumarate reductase complex to the cell membrane, binds quinones.</text>
</comment>
<evidence type="ECO:0000256" key="4">
    <source>
        <dbReference type="ARBA" id="ARBA00023136"/>
    </source>
</evidence>
<feature type="transmembrane region" description="Helical" evidence="5">
    <location>
        <begin position="34"/>
        <end position="53"/>
    </location>
</feature>
<comment type="caution">
    <text evidence="5">Lacks conserved residue(s) required for the propagation of feature annotation.</text>
</comment>
<keyword evidence="4 5" id="KW-0472">Membrane</keyword>
<evidence type="ECO:0000313" key="6">
    <source>
        <dbReference type="EMBL" id="VHO05552.1"/>
    </source>
</evidence>
<reference evidence="6" key="1">
    <citation type="submission" date="2019-04" db="EMBL/GenBank/DDBJ databases">
        <authorList>
            <person name="Brambilla D."/>
        </authorList>
    </citation>
    <scope>NUCLEOTIDE SEQUENCE</scope>
    <source>
        <strain evidence="6">BAL1</strain>
    </source>
</reference>
<evidence type="ECO:0000256" key="5">
    <source>
        <dbReference type="HAMAP-Rule" id="MF_00709"/>
    </source>
</evidence>
<keyword evidence="1 5" id="KW-1003">Cell membrane</keyword>
<dbReference type="GO" id="GO:0045283">
    <property type="term" value="C:fumarate reductase complex"/>
    <property type="evidence" value="ECO:0007669"/>
    <property type="project" value="UniProtKB-UniRule"/>
</dbReference>
<dbReference type="HAMAP" id="MF_00709">
    <property type="entry name" value="Fumarate_red_D"/>
    <property type="match status" value="1"/>
</dbReference>
<comment type="subcellular location">
    <subcellularLocation>
        <location evidence="5">Cell membrane</location>
        <topology evidence="5">Multi-pass membrane protein</topology>
    </subcellularLocation>
</comment>
<feature type="transmembrane region" description="Helical" evidence="5">
    <location>
        <begin position="186"/>
        <end position="208"/>
    </location>
</feature>